<dbReference type="AlphaFoldDB" id="A0A4Y2A7U8"/>
<accession>A0A4Y2A7U8</accession>
<dbReference type="Proteomes" id="UP000499080">
    <property type="component" value="Unassembled WGS sequence"/>
</dbReference>
<reference evidence="1 2" key="1">
    <citation type="journal article" date="2019" name="Sci. Rep.">
        <title>Orb-weaving spider Araneus ventricosus genome elucidates the spidroin gene catalogue.</title>
        <authorList>
            <person name="Kono N."/>
            <person name="Nakamura H."/>
            <person name="Ohtoshi R."/>
            <person name="Moran D.A.P."/>
            <person name="Shinohara A."/>
            <person name="Yoshida Y."/>
            <person name="Fujiwara M."/>
            <person name="Mori M."/>
            <person name="Tomita M."/>
            <person name="Arakawa K."/>
        </authorList>
    </citation>
    <scope>NUCLEOTIDE SEQUENCE [LARGE SCALE GENOMIC DNA]</scope>
</reference>
<evidence type="ECO:0000313" key="2">
    <source>
        <dbReference type="Proteomes" id="UP000499080"/>
    </source>
</evidence>
<gene>
    <name evidence="1" type="ORF">AVEN_194588_1</name>
</gene>
<evidence type="ECO:0000313" key="1">
    <source>
        <dbReference type="EMBL" id="GBL75395.1"/>
    </source>
</evidence>
<sequence>MDAPCKPHYRSLRSLRATPPLAFRKGPVAPLSRESLTPTSPTGLHFTVFAFVKLDIHHRSVPIHLEDFLADRLHFQAIKFGGSFTVRTTPTAPMDNSIF</sequence>
<proteinExistence type="predicted"/>
<comment type="caution">
    <text evidence="1">The sequence shown here is derived from an EMBL/GenBank/DDBJ whole genome shotgun (WGS) entry which is preliminary data.</text>
</comment>
<keyword evidence="2" id="KW-1185">Reference proteome</keyword>
<protein>
    <submittedName>
        <fullName evidence="1">Uncharacterized protein</fullName>
    </submittedName>
</protein>
<name>A0A4Y2A7U8_ARAVE</name>
<organism evidence="1 2">
    <name type="scientific">Araneus ventricosus</name>
    <name type="common">Orbweaver spider</name>
    <name type="synonym">Epeira ventricosa</name>
    <dbReference type="NCBI Taxonomy" id="182803"/>
    <lineage>
        <taxon>Eukaryota</taxon>
        <taxon>Metazoa</taxon>
        <taxon>Ecdysozoa</taxon>
        <taxon>Arthropoda</taxon>
        <taxon>Chelicerata</taxon>
        <taxon>Arachnida</taxon>
        <taxon>Araneae</taxon>
        <taxon>Araneomorphae</taxon>
        <taxon>Entelegynae</taxon>
        <taxon>Araneoidea</taxon>
        <taxon>Araneidae</taxon>
        <taxon>Araneus</taxon>
    </lineage>
</organism>
<dbReference type="EMBL" id="BGPR01000007">
    <property type="protein sequence ID" value="GBL75395.1"/>
    <property type="molecule type" value="Genomic_DNA"/>
</dbReference>